<dbReference type="GO" id="GO:0005634">
    <property type="term" value="C:nucleus"/>
    <property type="evidence" value="ECO:0007669"/>
    <property type="project" value="UniProtKB-SubCell"/>
</dbReference>
<evidence type="ECO:0000256" key="14">
    <source>
        <dbReference type="ARBA" id="ARBA00031925"/>
    </source>
</evidence>
<comment type="function">
    <text evidence="15">Important regulator of cell cycle progression. Inhibits the kinase activity of CDK2 bound to cyclin A, but has little inhibitory activity on CDK2 bound to SPDYA. Involved in G1 arrest. Potent inhibitor of cyclin E- and cyclin A-CDK2 complexes. Forms a complex with cyclin type D-CDK4 complexes and is involved in the assembly, stability, and modulation of CCND1-CDK4 complex activation. Acts either as an inhibitor or an activator of cyclin type D-CDK4 complexes depending on its phosphorylation state and/or stoichometry.</text>
</comment>
<dbReference type="AlphaFoldDB" id="A0A672IWX5"/>
<comment type="subcellular location">
    <subcellularLocation>
        <location evidence="3">Cytoplasm</location>
    </subcellularLocation>
    <subcellularLocation>
        <location evidence="2">Endosome</location>
    </subcellularLocation>
    <subcellularLocation>
        <location evidence="1">Nucleus</location>
    </subcellularLocation>
</comment>
<evidence type="ECO:0000313" key="19">
    <source>
        <dbReference type="Proteomes" id="UP000472267"/>
    </source>
</evidence>
<dbReference type="PANTHER" id="PTHR10265">
    <property type="entry name" value="CYCLIN-DEPENDENT KINASE INHIBITOR 1"/>
    <property type="match status" value="1"/>
</dbReference>
<feature type="compositionally biased region" description="Basic and acidic residues" evidence="16">
    <location>
        <begin position="94"/>
        <end position="110"/>
    </location>
</feature>
<dbReference type="GO" id="GO:0045930">
    <property type="term" value="P:negative regulation of mitotic cell cycle"/>
    <property type="evidence" value="ECO:0007669"/>
    <property type="project" value="TreeGrafter"/>
</dbReference>
<evidence type="ECO:0000256" key="6">
    <source>
        <dbReference type="ARBA" id="ARBA00022490"/>
    </source>
</evidence>
<evidence type="ECO:0000259" key="17">
    <source>
        <dbReference type="Pfam" id="PF02234"/>
    </source>
</evidence>
<keyword evidence="19" id="KW-1185">Reference proteome</keyword>
<evidence type="ECO:0000313" key="18">
    <source>
        <dbReference type="Ensembl" id="ENSSFAP00005045594.1"/>
    </source>
</evidence>
<keyword evidence="12" id="KW-0131">Cell cycle</keyword>
<evidence type="ECO:0000256" key="10">
    <source>
        <dbReference type="ARBA" id="ARBA00023013"/>
    </source>
</evidence>
<evidence type="ECO:0000256" key="8">
    <source>
        <dbReference type="ARBA" id="ARBA00022753"/>
    </source>
</evidence>
<evidence type="ECO:0000256" key="7">
    <source>
        <dbReference type="ARBA" id="ARBA00022553"/>
    </source>
</evidence>
<dbReference type="InParanoid" id="A0A672IWX5"/>
<evidence type="ECO:0000256" key="12">
    <source>
        <dbReference type="ARBA" id="ARBA00023306"/>
    </source>
</evidence>
<dbReference type="GO" id="GO:0005768">
    <property type="term" value="C:endosome"/>
    <property type="evidence" value="ECO:0007669"/>
    <property type="project" value="UniProtKB-SubCell"/>
</dbReference>
<evidence type="ECO:0000256" key="5">
    <source>
        <dbReference type="ARBA" id="ARBA00014547"/>
    </source>
</evidence>
<protein>
    <recommendedName>
        <fullName evidence="5">Cyclin-dependent kinase inhibitor 1B</fullName>
    </recommendedName>
    <alternativeName>
        <fullName evidence="14">Cyclin-dependent kinase inhibitor p27</fullName>
    </alternativeName>
    <alternativeName>
        <fullName evidence="13">p27Kip1</fullName>
    </alternativeName>
</protein>
<dbReference type="Gene3D" id="4.10.365.10">
    <property type="entry name" value="p27"/>
    <property type="match status" value="1"/>
</dbReference>
<dbReference type="Ensembl" id="ENSSFAT00005047171.1">
    <property type="protein sequence ID" value="ENSSFAP00005045594.1"/>
    <property type="gene ID" value="ENSSFAG00005022301.1"/>
</dbReference>
<evidence type="ECO:0000256" key="3">
    <source>
        <dbReference type="ARBA" id="ARBA00004496"/>
    </source>
</evidence>
<dbReference type="Proteomes" id="UP000472267">
    <property type="component" value="Chromosome 17"/>
</dbReference>
<evidence type="ECO:0000256" key="1">
    <source>
        <dbReference type="ARBA" id="ARBA00004123"/>
    </source>
</evidence>
<keyword evidence="10" id="KW-0649">Protein kinase inhibitor</keyword>
<dbReference type="GO" id="GO:0051087">
    <property type="term" value="F:protein-folding chaperone binding"/>
    <property type="evidence" value="ECO:0007669"/>
    <property type="project" value="TreeGrafter"/>
</dbReference>
<accession>A0A672IWX5</accession>
<dbReference type="PANTHER" id="PTHR10265:SF9">
    <property type="entry name" value="CYCLIN-DEPENDENT KINASE INHIBITOR 1B"/>
    <property type="match status" value="1"/>
</dbReference>
<dbReference type="Pfam" id="PF02234">
    <property type="entry name" value="CDI"/>
    <property type="match status" value="1"/>
</dbReference>
<evidence type="ECO:0000256" key="16">
    <source>
        <dbReference type="SAM" id="MobiDB-lite"/>
    </source>
</evidence>
<dbReference type="GO" id="GO:0004861">
    <property type="term" value="F:cyclin-dependent protein serine/threonine kinase inhibitor activity"/>
    <property type="evidence" value="ECO:0007669"/>
    <property type="project" value="InterPro"/>
</dbReference>
<feature type="region of interest" description="Disordered" evidence="16">
    <location>
        <begin position="57"/>
        <end position="129"/>
    </location>
</feature>
<keyword evidence="9" id="KW-0832">Ubl conjugation</keyword>
<dbReference type="InterPro" id="IPR003175">
    <property type="entry name" value="CDI_dom"/>
</dbReference>
<proteinExistence type="inferred from homology"/>
<dbReference type="OMA" id="ITQHAIY"/>
<keyword evidence="7" id="KW-0597">Phosphoprotein</keyword>
<evidence type="ECO:0000256" key="13">
    <source>
        <dbReference type="ARBA" id="ARBA00031903"/>
    </source>
</evidence>
<evidence type="ECO:0000256" key="9">
    <source>
        <dbReference type="ARBA" id="ARBA00022843"/>
    </source>
</evidence>
<reference evidence="18" key="2">
    <citation type="submission" date="2025-08" db="UniProtKB">
        <authorList>
            <consortium name="Ensembl"/>
        </authorList>
    </citation>
    <scope>IDENTIFICATION</scope>
</reference>
<organism evidence="18 19">
    <name type="scientific">Salarias fasciatus</name>
    <name type="common">Jewelled blenny</name>
    <name type="synonym">Blennius fasciatus</name>
    <dbReference type="NCBI Taxonomy" id="181472"/>
    <lineage>
        <taxon>Eukaryota</taxon>
        <taxon>Metazoa</taxon>
        <taxon>Chordata</taxon>
        <taxon>Craniata</taxon>
        <taxon>Vertebrata</taxon>
        <taxon>Euteleostomi</taxon>
        <taxon>Actinopterygii</taxon>
        <taxon>Neopterygii</taxon>
        <taxon>Teleostei</taxon>
        <taxon>Neoteleostei</taxon>
        <taxon>Acanthomorphata</taxon>
        <taxon>Ovalentaria</taxon>
        <taxon>Blenniimorphae</taxon>
        <taxon>Blenniiformes</taxon>
        <taxon>Blennioidei</taxon>
        <taxon>Blenniidae</taxon>
        <taxon>Salariinae</taxon>
        <taxon>Salarias</taxon>
    </lineage>
</organism>
<keyword evidence="11" id="KW-0539">Nucleus</keyword>
<feature type="region of interest" description="Disordered" evidence="16">
    <location>
        <begin position="1"/>
        <end position="40"/>
    </location>
</feature>
<sequence>MSDVRLSNASPTLERVDARQADSSRPSVRRNLFGTPDPEEIRRYVAATLQEDVRGFRETYNFDPVEERPLSPRNYEWEEDRDPPEFYLRPPHGSQRDAAGEEGDRRGDRRASRKRRSEGSGEAGSRGCHLGVFLSLSLSERELRIRAAAGTDGGKQIKVLHADEDDDEEGPDGAGSAAAERSPGRPARSAEEAH</sequence>
<reference evidence="18" key="3">
    <citation type="submission" date="2025-09" db="UniProtKB">
        <authorList>
            <consortium name="Ensembl"/>
        </authorList>
    </citation>
    <scope>IDENTIFICATION</scope>
</reference>
<keyword evidence="6" id="KW-0963">Cytoplasm</keyword>
<dbReference type="GO" id="GO:0000082">
    <property type="term" value="P:G1/S transition of mitotic cell cycle"/>
    <property type="evidence" value="ECO:0007669"/>
    <property type="project" value="TreeGrafter"/>
</dbReference>
<evidence type="ECO:0000256" key="2">
    <source>
        <dbReference type="ARBA" id="ARBA00004177"/>
    </source>
</evidence>
<evidence type="ECO:0000256" key="11">
    <source>
        <dbReference type="ARBA" id="ARBA00023242"/>
    </source>
</evidence>
<keyword evidence="8" id="KW-0967">Endosome</keyword>
<name>A0A672IWX5_SALFA</name>
<evidence type="ECO:0000256" key="4">
    <source>
        <dbReference type="ARBA" id="ARBA00006726"/>
    </source>
</evidence>
<feature type="domain" description="Cyclin-dependent kinase inhibitor" evidence="17">
    <location>
        <begin position="31"/>
        <end position="79"/>
    </location>
</feature>
<feature type="compositionally biased region" description="Polar residues" evidence="16">
    <location>
        <begin position="1"/>
        <end position="11"/>
    </location>
</feature>
<feature type="region of interest" description="Disordered" evidence="16">
    <location>
        <begin position="147"/>
        <end position="194"/>
    </location>
</feature>
<dbReference type="InterPro" id="IPR044898">
    <property type="entry name" value="CDI_dom_sf"/>
</dbReference>
<evidence type="ECO:0000256" key="15">
    <source>
        <dbReference type="ARBA" id="ARBA00045727"/>
    </source>
</evidence>
<reference evidence="18" key="1">
    <citation type="submission" date="2019-06" db="EMBL/GenBank/DDBJ databases">
        <authorList>
            <consortium name="Wellcome Sanger Institute Data Sharing"/>
        </authorList>
    </citation>
    <scope>NUCLEOTIDE SEQUENCE [LARGE SCALE GENOMIC DNA]</scope>
</reference>
<gene>
    <name evidence="18" type="primary">LOC115404450</name>
</gene>
<dbReference type="GO" id="GO:0008285">
    <property type="term" value="P:negative regulation of cell population proliferation"/>
    <property type="evidence" value="ECO:0007669"/>
    <property type="project" value="TreeGrafter"/>
</dbReference>
<comment type="similarity">
    <text evidence="4">Belongs to the CDI family.</text>
</comment>